<keyword evidence="2" id="KW-1185">Reference proteome</keyword>
<accession>A0AAD7IDX7</accession>
<dbReference type="EMBL" id="JARKIB010000105">
    <property type="protein sequence ID" value="KAJ7739861.1"/>
    <property type="molecule type" value="Genomic_DNA"/>
</dbReference>
<protein>
    <submittedName>
        <fullName evidence="1">Uncharacterized protein</fullName>
    </submittedName>
</protein>
<dbReference type="Proteomes" id="UP001215598">
    <property type="component" value="Unassembled WGS sequence"/>
</dbReference>
<dbReference type="AlphaFoldDB" id="A0AAD7IDX7"/>
<organism evidence="1 2">
    <name type="scientific">Mycena metata</name>
    <dbReference type="NCBI Taxonomy" id="1033252"/>
    <lineage>
        <taxon>Eukaryota</taxon>
        <taxon>Fungi</taxon>
        <taxon>Dikarya</taxon>
        <taxon>Basidiomycota</taxon>
        <taxon>Agaricomycotina</taxon>
        <taxon>Agaricomycetes</taxon>
        <taxon>Agaricomycetidae</taxon>
        <taxon>Agaricales</taxon>
        <taxon>Marasmiineae</taxon>
        <taxon>Mycenaceae</taxon>
        <taxon>Mycena</taxon>
    </lineage>
</organism>
<sequence length="139" mass="15104">MVRYAINRGTRRRYDIHVHPVLGNDIPTAMRHATRRDRGVGVIFLVTARDAVLISDESASYGMRRAGGCVTVLHLVLGSNKARVAHSEGRRHAQNRDGEGSVHVGTPEANAYGMFEFPSISAFEDKDGVSEVGAYGIAV</sequence>
<reference evidence="1" key="1">
    <citation type="submission" date="2023-03" db="EMBL/GenBank/DDBJ databases">
        <title>Massive genome expansion in bonnet fungi (Mycena s.s.) driven by repeated elements and novel gene families across ecological guilds.</title>
        <authorList>
            <consortium name="Lawrence Berkeley National Laboratory"/>
            <person name="Harder C.B."/>
            <person name="Miyauchi S."/>
            <person name="Viragh M."/>
            <person name="Kuo A."/>
            <person name="Thoen E."/>
            <person name="Andreopoulos B."/>
            <person name="Lu D."/>
            <person name="Skrede I."/>
            <person name="Drula E."/>
            <person name="Henrissat B."/>
            <person name="Morin E."/>
            <person name="Kohler A."/>
            <person name="Barry K."/>
            <person name="LaButti K."/>
            <person name="Morin E."/>
            <person name="Salamov A."/>
            <person name="Lipzen A."/>
            <person name="Mereny Z."/>
            <person name="Hegedus B."/>
            <person name="Baldrian P."/>
            <person name="Stursova M."/>
            <person name="Weitz H."/>
            <person name="Taylor A."/>
            <person name="Grigoriev I.V."/>
            <person name="Nagy L.G."/>
            <person name="Martin F."/>
            <person name="Kauserud H."/>
        </authorList>
    </citation>
    <scope>NUCLEOTIDE SEQUENCE</scope>
    <source>
        <strain evidence="1">CBHHK182m</strain>
    </source>
</reference>
<gene>
    <name evidence="1" type="ORF">B0H16DRAFT_1694415</name>
</gene>
<proteinExistence type="predicted"/>
<comment type="caution">
    <text evidence="1">The sequence shown here is derived from an EMBL/GenBank/DDBJ whole genome shotgun (WGS) entry which is preliminary data.</text>
</comment>
<name>A0AAD7IDX7_9AGAR</name>
<evidence type="ECO:0000313" key="2">
    <source>
        <dbReference type="Proteomes" id="UP001215598"/>
    </source>
</evidence>
<evidence type="ECO:0000313" key="1">
    <source>
        <dbReference type="EMBL" id="KAJ7739861.1"/>
    </source>
</evidence>